<evidence type="ECO:0000256" key="3">
    <source>
        <dbReference type="ARBA" id="ARBA00022692"/>
    </source>
</evidence>
<proteinExistence type="predicted"/>
<feature type="transmembrane region" description="Helical" evidence="7">
    <location>
        <begin position="342"/>
        <end position="363"/>
    </location>
</feature>
<comment type="subcellular location">
    <subcellularLocation>
        <location evidence="1">Membrane</location>
        <topology evidence="1">Multi-pass membrane protein</topology>
    </subcellularLocation>
</comment>
<evidence type="ECO:0000256" key="6">
    <source>
        <dbReference type="ARBA" id="ARBA00023136"/>
    </source>
</evidence>
<dbReference type="EMBL" id="JACVVK020000158">
    <property type="protein sequence ID" value="KAK7487848.1"/>
    <property type="molecule type" value="Genomic_DNA"/>
</dbReference>
<dbReference type="GO" id="GO:0015293">
    <property type="term" value="F:symporter activity"/>
    <property type="evidence" value="ECO:0007669"/>
    <property type="project" value="UniProtKB-KW"/>
</dbReference>
<keyword evidence="4" id="KW-0769">Symport</keyword>
<evidence type="ECO:0000256" key="7">
    <source>
        <dbReference type="SAM" id="Phobius"/>
    </source>
</evidence>
<dbReference type="Gene3D" id="1.20.1250.20">
    <property type="entry name" value="MFS general substrate transporter like domains"/>
    <property type="match status" value="2"/>
</dbReference>
<dbReference type="GO" id="GO:0016020">
    <property type="term" value="C:membrane"/>
    <property type="evidence" value="ECO:0007669"/>
    <property type="project" value="UniProtKB-SubCell"/>
</dbReference>
<protein>
    <recommendedName>
        <fullName evidence="10">Major facilitator superfamily (MFS) profile domain-containing protein</fullName>
    </recommendedName>
</protein>
<dbReference type="InterPro" id="IPR036259">
    <property type="entry name" value="MFS_trans_sf"/>
</dbReference>
<keyword evidence="9" id="KW-1185">Reference proteome</keyword>
<dbReference type="Proteomes" id="UP001519460">
    <property type="component" value="Unassembled WGS sequence"/>
</dbReference>
<dbReference type="SUPFAM" id="SSF103473">
    <property type="entry name" value="MFS general substrate transporter"/>
    <property type="match status" value="1"/>
</dbReference>
<feature type="transmembrane region" description="Helical" evidence="7">
    <location>
        <begin position="310"/>
        <end position="330"/>
    </location>
</feature>
<feature type="transmembrane region" description="Helical" evidence="7">
    <location>
        <begin position="20"/>
        <end position="40"/>
    </location>
</feature>
<feature type="transmembrane region" description="Helical" evidence="7">
    <location>
        <begin position="275"/>
        <end position="298"/>
    </location>
</feature>
<feature type="transmembrane region" description="Helical" evidence="7">
    <location>
        <begin position="209"/>
        <end position="229"/>
    </location>
</feature>
<organism evidence="8 9">
    <name type="scientific">Batillaria attramentaria</name>
    <dbReference type="NCBI Taxonomy" id="370345"/>
    <lineage>
        <taxon>Eukaryota</taxon>
        <taxon>Metazoa</taxon>
        <taxon>Spiralia</taxon>
        <taxon>Lophotrochozoa</taxon>
        <taxon>Mollusca</taxon>
        <taxon>Gastropoda</taxon>
        <taxon>Caenogastropoda</taxon>
        <taxon>Sorbeoconcha</taxon>
        <taxon>Cerithioidea</taxon>
        <taxon>Batillariidae</taxon>
        <taxon>Batillaria</taxon>
    </lineage>
</organism>
<feature type="transmembrane region" description="Helical" evidence="7">
    <location>
        <begin position="250"/>
        <end position="269"/>
    </location>
</feature>
<evidence type="ECO:0000313" key="9">
    <source>
        <dbReference type="Proteomes" id="UP001519460"/>
    </source>
</evidence>
<keyword evidence="6 7" id="KW-0472">Membrane</keyword>
<dbReference type="Pfam" id="PF07690">
    <property type="entry name" value="MFS_1"/>
    <property type="match status" value="2"/>
</dbReference>
<sequence>MHVSHFQWKYNWDKKTQGWILSSYFIGYYAMQFLIGWLTNRFGGKRVSMVGVVTLACLQGVIVVAAADDPTFFIIVMAVAGFVNGAIVTSIVAFTVKWIPPQENSRLATLSFSGLLLLVAATLICVFVTDSPDTNTRVSPQERKYIQDSFSAHGYITVSHTAEVPWRKIITSLPLLAVAAAQFGTDWLLYCIITTIPSYFKYVRHMDTFQVGMLSGLPFLCQPFVGMLASVLVDRVRKKGTITTTAARKFCLAFAQPIPGLLLLLMSFVPEGNEAGVIVLYTAGVLMLMGLTGCSWVANCVEMCPEYNSIIFSFSQVVAMSSSFIAPLVLSALTPNNTTEEWRVCFGVIFAVALTSFAIFTAFGSSAPQNWHSSEIEILVTKPSTSEKTADENANGTVGAYTRLE</sequence>
<dbReference type="InterPro" id="IPR050382">
    <property type="entry name" value="MFS_Na/Anion_cotransporter"/>
</dbReference>
<feature type="transmembrane region" description="Helical" evidence="7">
    <location>
        <begin position="107"/>
        <end position="129"/>
    </location>
</feature>
<name>A0ABD0KLG5_9CAEN</name>
<evidence type="ECO:0000256" key="4">
    <source>
        <dbReference type="ARBA" id="ARBA00022847"/>
    </source>
</evidence>
<gene>
    <name evidence="8" type="ORF">BaRGS_00020895</name>
</gene>
<keyword evidence="2" id="KW-0813">Transport</keyword>
<evidence type="ECO:0008006" key="10">
    <source>
        <dbReference type="Google" id="ProtNLM"/>
    </source>
</evidence>
<evidence type="ECO:0000313" key="8">
    <source>
        <dbReference type="EMBL" id="KAK7487848.1"/>
    </source>
</evidence>
<dbReference type="InterPro" id="IPR011701">
    <property type="entry name" value="MFS"/>
</dbReference>
<dbReference type="FunFam" id="1.20.1250.20:FF:000003">
    <property type="entry name" value="Solute carrier family 17 member 3"/>
    <property type="match status" value="1"/>
</dbReference>
<keyword evidence="5 7" id="KW-1133">Transmembrane helix</keyword>
<feature type="transmembrane region" description="Helical" evidence="7">
    <location>
        <begin position="72"/>
        <end position="95"/>
    </location>
</feature>
<evidence type="ECO:0000256" key="2">
    <source>
        <dbReference type="ARBA" id="ARBA00022448"/>
    </source>
</evidence>
<keyword evidence="3 7" id="KW-0812">Transmembrane</keyword>
<feature type="transmembrane region" description="Helical" evidence="7">
    <location>
        <begin position="47"/>
        <end position="66"/>
    </location>
</feature>
<dbReference type="AlphaFoldDB" id="A0ABD0KLG5"/>
<reference evidence="8 9" key="1">
    <citation type="journal article" date="2023" name="Sci. Data">
        <title>Genome assembly of the Korean intertidal mud-creeper Batillaria attramentaria.</title>
        <authorList>
            <person name="Patra A.K."/>
            <person name="Ho P.T."/>
            <person name="Jun S."/>
            <person name="Lee S.J."/>
            <person name="Kim Y."/>
            <person name="Won Y.J."/>
        </authorList>
    </citation>
    <scope>NUCLEOTIDE SEQUENCE [LARGE SCALE GENOMIC DNA]</scope>
    <source>
        <strain evidence="8">Wonlab-2016</strain>
    </source>
</reference>
<dbReference type="PANTHER" id="PTHR11662">
    <property type="entry name" value="SOLUTE CARRIER FAMILY 17"/>
    <property type="match status" value="1"/>
</dbReference>
<evidence type="ECO:0000256" key="1">
    <source>
        <dbReference type="ARBA" id="ARBA00004141"/>
    </source>
</evidence>
<comment type="caution">
    <text evidence="8">The sequence shown here is derived from an EMBL/GenBank/DDBJ whole genome shotgun (WGS) entry which is preliminary data.</text>
</comment>
<evidence type="ECO:0000256" key="5">
    <source>
        <dbReference type="ARBA" id="ARBA00022989"/>
    </source>
</evidence>
<accession>A0ABD0KLG5</accession>
<dbReference type="PANTHER" id="PTHR11662:SF399">
    <property type="entry name" value="FI19708P1-RELATED"/>
    <property type="match status" value="1"/>
</dbReference>